<evidence type="ECO:0000256" key="5">
    <source>
        <dbReference type="ARBA" id="ARBA00023172"/>
    </source>
</evidence>
<dbReference type="PANTHER" id="PTHR35604">
    <property type="entry name" value="TRANSPOSASE INSH FOR INSERTION SEQUENCE ELEMENT IS5A-RELATED"/>
    <property type="match status" value="1"/>
</dbReference>
<evidence type="ECO:0000256" key="2">
    <source>
        <dbReference type="ARBA" id="ARBA00010075"/>
    </source>
</evidence>
<name>A0ABV6D1L4_9SPHN</name>
<keyword evidence="10" id="KW-1185">Reference proteome</keyword>
<accession>A0ABV6D1L4</accession>
<evidence type="ECO:0000256" key="6">
    <source>
        <dbReference type="SAM" id="MobiDB-lite"/>
    </source>
</evidence>
<evidence type="ECO:0000313" key="9">
    <source>
        <dbReference type="EMBL" id="MFC0206540.1"/>
    </source>
</evidence>
<dbReference type="InterPro" id="IPR002559">
    <property type="entry name" value="Transposase_11"/>
</dbReference>
<gene>
    <name evidence="9" type="ORF">ACFFJC_19925</name>
</gene>
<dbReference type="Pfam" id="PF01609">
    <property type="entry name" value="DDE_Tnp_1"/>
    <property type="match status" value="1"/>
</dbReference>
<comment type="function">
    <text evidence="1">Involved in the transposition of the insertion sequence IS5.</text>
</comment>
<evidence type="ECO:0000256" key="4">
    <source>
        <dbReference type="ARBA" id="ARBA00023125"/>
    </source>
</evidence>
<organism evidence="9 10">
    <name type="scientific">Novosphingobium soli</name>
    <dbReference type="NCBI Taxonomy" id="574956"/>
    <lineage>
        <taxon>Bacteria</taxon>
        <taxon>Pseudomonadati</taxon>
        <taxon>Pseudomonadota</taxon>
        <taxon>Alphaproteobacteria</taxon>
        <taxon>Sphingomonadales</taxon>
        <taxon>Sphingomonadaceae</taxon>
        <taxon>Novosphingobium</taxon>
    </lineage>
</organism>
<dbReference type="NCBIfam" id="NF033581">
    <property type="entry name" value="transpos_IS5_4"/>
    <property type="match status" value="1"/>
</dbReference>
<evidence type="ECO:0000259" key="7">
    <source>
        <dbReference type="Pfam" id="PF01609"/>
    </source>
</evidence>
<protein>
    <submittedName>
        <fullName evidence="9">IS5 family transposase</fullName>
    </submittedName>
</protein>
<dbReference type="RefSeq" id="WP_379489138.1">
    <property type="nucleotide sequence ID" value="NZ_JBHLWK010000035.1"/>
</dbReference>
<dbReference type="InterPro" id="IPR047959">
    <property type="entry name" value="Transpos_IS5"/>
</dbReference>
<dbReference type="EMBL" id="JBHLWK010000035">
    <property type="protein sequence ID" value="MFC0206540.1"/>
    <property type="molecule type" value="Genomic_DNA"/>
</dbReference>
<reference evidence="9 10" key="1">
    <citation type="submission" date="2024-09" db="EMBL/GenBank/DDBJ databases">
        <authorList>
            <person name="Sun Q."/>
            <person name="Mori K."/>
        </authorList>
    </citation>
    <scope>NUCLEOTIDE SEQUENCE [LARGE SCALE GENOMIC DNA]</scope>
    <source>
        <strain evidence="9 10">CCM 7706</strain>
    </source>
</reference>
<feature type="domain" description="Transposase InsH N-terminal" evidence="8">
    <location>
        <begin position="16"/>
        <end position="98"/>
    </location>
</feature>
<feature type="region of interest" description="Disordered" evidence="6">
    <location>
        <begin position="147"/>
        <end position="190"/>
    </location>
</feature>
<dbReference type="InterPro" id="IPR008490">
    <property type="entry name" value="Transposase_InsH_N"/>
</dbReference>
<sequence length="350" mass="39182">MGGTDERSGKFFSYVDLEQRVPARHPLRAIRGLVNEALADIGPEKLLRALLLQMFHGVRSERQMMERLDFDLSFRWFVGLGIDDSVWDASTFSKNRERLLDGEIAARFLSAILARPQVKRLLSTEHFSVDGTLIEAWCSMKSFRPKAEAGADEPPADGPGGRNGEVDFRGTRRSNDTHASTTDPDARLYRKSPGAGAKLCYMGHVLMENRNGLAVDAETTRVAGFAERLTAVAMLDDVERPDARRITLAADRAYDTSDFVDELRERRVTPHVAQNVSGRRSAIDGRTARHPGYRASIRIRKRIEEVFGWVKYAAGQGKTRFRGLARGRFAFTLTIAAYNLVRLPKLLETG</sequence>
<keyword evidence="5" id="KW-0233">DNA recombination</keyword>
<feature type="domain" description="Transposase IS4-like" evidence="7">
    <location>
        <begin position="189"/>
        <end position="340"/>
    </location>
</feature>
<evidence type="ECO:0000256" key="3">
    <source>
        <dbReference type="ARBA" id="ARBA00022578"/>
    </source>
</evidence>
<evidence type="ECO:0000313" key="10">
    <source>
        <dbReference type="Proteomes" id="UP001589798"/>
    </source>
</evidence>
<comment type="caution">
    <text evidence="9">The sequence shown here is derived from an EMBL/GenBank/DDBJ whole genome shotgun (WGS) entry which is preliminary data.</text>
</comment>
<feature type="compositionally biased region" description="Basic and acidic residues" evidence="6">
    <location>
        <begin position="164"/>
        <end position="176"/>
    </location>
</feature>
<dbReference type="PANTHER" id="PTHR35604:SF2">
    <property type="entry name" value="TRANSPOSASE INSH FOR INSERTION SEQUENCE ELEMENT IS5A-RELATED"/>
    <property type="match status" value="1"/>
</dbReference>
<comment type="similarity">
    <text evidence="2">Belongs to the transposase 11 family.</text>
</comment>
<keyword evidence="3" id="KW-0815">Transposition</keyword>
<dbReference type="Proteomes" id="UP001589798">
    <property type="component" value="Unassembled WGS sequence"/>
</dbReference>
<proteinExistence type="inferred from homology"/>
<keyword evidence="4" id="KW-0238">DNA-binding</keyword>
<evidence type="ECO:0000256" key="1">
    <source>
        <dbReference type="ARBA" id="ARBA00003544"/>
    </source>
</evidence>
<evidence type="ECO:0000259" key="8">
    <source>
        <dbReference type="Pfam" id="PF05598"/>
    </source>
</evidence>
<dbReference type="Pfam" id="PF05598">
    <property type="entry name" value="DUF772"/>
    <property type="match status" value="1"/>
</dbReference>